<evidence type="ECO:0000313" key="2">
    <source>
        <dbReference type="Proteomes" id="UP000704712"/>
    </source>
</evidence>
<accession>A0A8S9U358</accession>
<comment type="caution">
    <text evidence="1">The sequence shown here is derived from an EMBL/GenBank/DDBJ whole genome shotgun (WGS) entry which is preliminary data.</text>
</comment>
<name>A0A8S9U358_PHYIN</name>
<protein>
    <submittedName>
        <fullName evidence="1">Uncharacterized protein</fullName>
    </submittedName>
</protein>
<gene>
    <name evidence="1" type="ORF">GN958_ATG18177</name>
</gene>
<dbReference type="Proteomes" id="UP000704712">
    <property type="component" value="Unassembled WGS sequence"/>
</dbReference>
<sequence>MTIAESKGDAPAYATANNDERAAAKDTTIDEAAVSKDTDMIMERGVEVLIVDGEVETMNVACGVETVNAERNVCRRCKPTQATPGSFAGLK</sequence>
<evidence type="ECO:0000313" key="1">
    <source>
        <dbReference type="EMBL" id="KAF4132648.1"/>
    </source>
</evidence>
<dbReference type="EMBL" id="JAACNO010002515">
    <property type="protein sequence ID" value="KAF4132648.1"/>
    <property type="molecule type" value="Genomic_DNA"/>
</dbReference>
<dbReference type="AlphaFoldDB" id="A0A8S9U358"/>
<reference evidence="1" key="1">
    <citation type="submission" date="2020-03" db="EMBL/GenBank/DDBJ databases">
        <title>Hybrid Assembly of Korean Phytophthora infestans isolates.</title>
        <authorList>
            <person name="Prokchorchik M."/>
            <person name="Lee Y."/>
            <person name="Seo J."/>
            <person name="Cho J.-H."/>
            <person name="Park Y.-E."/>
            <person name="Jang D.-C."/>
            <person name="Im J.-S."/>
            <person name="Choi J.-G."/>
            <person name="Park H.-J."/>
            <person name="Lee G.-B."/>
            <person name="Lee Y.-G."/>
            <person name="Hong S.-Y."/>
            <person name="Cho K."/>
            <person name="Sohn K.H."/>
        </authorList>
    </citation>
    <scope>NUCLEOTIDE SEQUENCE</scope>
    <source>
        <strain evidence="1">KR_2_A2</strain>
    </source>
</reference>
<proteinExistence type="predicted"/>
<organism evidence="1 2">
    <name type="scientific">Phytophthora infestans</name>
    <name type="common">Potato late blight agent</name>
    <name type="synonym">Botrytis infestans</name>
    <dbReference type="NCBI Taxonomy" id="4787"/>
    <lineage>
        <taxon>Eukaryota</taxon>
        <taxon>Sar</taxon>
        <taxon>Stramenopiles</taxon>
        <taxon>Oomycota</taxon>
        <taxon>Peronosporomycetes</taxon>
        <taxon>Peronosporales</taxon>
        <taxon>Peronosporaceae</taxon>
        <taxon>Phytophthora</taxon>
    </lineage>
</organism>